<name>V6HQP2_9LEPT</name>
<evidence type="ECO:0000256" key="3">
    <source>
        <dbReference type="ARBA" id="ARBA00023237"/>
    </source>
</evidence>
<dbReference type="InterPro" id="IPR050330">
    <property type="entry name" value="Bact_OuterMem_StrucFunc"/>
</dbReference>
<dbReference type="Gene3D" id="2.120.10.30">
    <property type="entry name" value="TolB, C-terminal domain"/>
    <property type="match status" value="1"/>
</dbReference>
<dbReference type="Pfam" id="PF07676">
    <property type="entry name" value="PD40"/>
    <property type="match status" value="3"/>
</dbReference>
<keyword evidence="2 4" id="KW-0472">Membrane</keyword>
<dbReference type="CDD" id="cd07185">
    <property type="entry name" value="OmpA_C-like"/>
    <property type="match status" value="1"/>
</dbReference>
<dbReference type="PANTHER" id="PTHR30329">
    <property type="entry name" value="STATOR ELEMENT OF FLAGELLAR MOTOR COMPLEX"/>
    <property type="match status" value="1"/>
</dbReference>
<dbReference type="PRINTS" id="PR01021">
    <property type="entry name" value="OMPADOMAIN"/>
</dbReference>
<dbReference type="SUPFAM" id="SSF82171">
    <property type="entry name" value="DPP6 N-terminal domain-like"/>
    <property type="match status" value="1"/>
</dbReference>
<dbReference type="InterPro" id="IPR006664">
    <property type="entry name" value="OMP_bac"/>
</dbReference>
<organism evidence="7 8">
    <name type="scientific">Leptospira inadai serovar Lyme str. 10</name>
    <dbReference type="NCBI Taxonomy" id="1049790"/>
    <lineage>
        <taxon>Bacteria</taxon>
        <taxon>Pseudomonadati</taxon>
        <taxon>Spirochaetota</taxon>
        <taxon>Spirochaetia</taxon>
        <taxon>Leptospirales</taxon>
        <taxon>Leptospiraceae</taxon>
        <taxon>Leptospira</taxon>
    </lineage>
</organism>
<dbReference type="PROSITE" id="PS51123">
    <property type="entry name" value="OMPA_2"/>
    <property type="match status" value="1"/>
</dbReference>
<dbReference type="InterPro" id="IPR011042">
    <property type="entry name" value="6-blade_b-propeller_TolB-like"/>
</dbReference>
<dbReference type="Proteomes" id="UP000018719">
    <property type="component" value="Unassembled WGS sequence"/>
</dbReference>
<evidence type="ECO:0000256" key="4">
    <source>
        <dbReference type="PROSITE-ProRule" id="PRU00473"/>
    </source>
</evidence>
<evidence type="ECO:0000256" key="2">
    <source>
        <dbReference type="ARBA" id="ARBA00023136"/>
    </source>
</evidence>
<keyword evidence="3" id="KW-0998">Cell outer membrane</keyword>
<dbReference type="SUPFAM" id="SSF103088">
    <property type="entry name" value="OmpA-like"/>
    <property type="match status" value="1"/>
</dbReference>
<dbReference type="Gene3D" id="3.30.1330.60">
    <property type="entry name" value="OmpA-like domain"/>
    <property type="match status" value="1"/>
</dbReference>
<evidence type="ECO:0000256" key="1">
    <source>
        <dbReference type="ARBA" id="ARBA00004442"/>
    </source>
</evidence>
<dbReference type="PANTHER" id="PTHR30329:SF21">
    <property type="entry name" value="LIPOPROTEIN YIAD-RELATED"/>
    <property type="match status" value="1"/>
</dbReference>
<proteinExistence type="predicted"/>
<dbReference type="InterPro" id="IPR036737">
    <property type="entry name" value="OmpA-like_sf"/>
</dbReference>
<accession>V6HQP2</accession>
<evidence type="ECO:0000313" key="8">
    <source>
        <dbReference type="Proteomes" id="UP000018719"/>
    </source>
</evidence>
<feature type="region of interest" description="Disordered" evidence="5">
    <location>
        <begin position="403"/>
        <end position="436"/>
    </location>
</feature>
<sequence length="436" mass="49788">MIRNDACSFSFYEPFSIRLAIRLGKLFRVFLICMMASALGNLNSQQNQERKPEKLKGEINTSLNEFGISLSDDGNTLYYYSKRNNSNYTDIYKSVRNGELWSTGLELSELNSQFDDQSPFVLNKEEGILFSSNRDGSIEFILPNGKIGVSRDIYFSKKTEGKWLRATSLPTTVNTSAIEENPYLYENRLYFTRYPFGVVGESDIFVSEYKDKTWNKAYRLLSPINTDYAEIAATIGRDGKTLYFSSNRPGGFGGMDIYKSIRNTDGSYTEPINLGPEINSKGDEAFYVETPDGKKAYFCRREESLQYDIYEIATSPSWDDLKTGKKISLESIHFQSGSFELENESKPSLDRLAEFLSTNGKSKLKITGHTDLHGESQDNMVLSRQRAESVRRYLIQKGISSERIETEGKGSTEPVFRDKNPETDRKNRRTEFQLLE</sequence>
<comment type="caution">
    <text evidence="7">The sequence shown here is derived from an EMBL/GenBank/DDBJ whole genome shotgun (WGS) entry which is preliminary data.</text>
</comment>
<evidence type="ECO:0000256" key="5">
    <source>
        <dbReference type="SAM" id="MobiDB-lite"/>
    </source>
</evidence>
<dbReference type="EMBL" id="AHMM02000025">
    <property type="protein sequence ID" value="EQA34789.1"/>
    <property type="molecule type" value="Genomic_DNA"/>
</dbReference>
<feature type="domain" description="OmpA-like" evidence="6">
    <location>
        <begin position="323"/>
        <end position="436"/>
    </location>
</feature>
<protein>
    <submittedName>
        <fullName evidence="7">OmpA family protein</fullName>
    </submittedName>
</protein>
<evidence type="ECO:0000259" key="6">
    <source>
        <dbReference type="PROSITE" id="PS51123"/>
    </source>
</evidence>
<dbReference type="Pfam" id="PF00691">
    <property type="entry name" value="OmpA"/>
    <property type="match status" value="1"/>
</dbReference>
<comment type="subcellular location">
    <subcellularLocation>
        <location evidence="1">Cell outer membrane</location>
    </subcellularLocation>
</comment>
<reference evidence="7 8" key="1">
    <citation type="submission" date="2013-05" db="EMBL/GenBank/DDBJ databases">
        <authorList>
            <person name="Harkins D.M."/>
            <person name="Durkin A.S."/>
            <person name="Brinkac L.M."/>
            <person name="Haft D.H."/>
            <person name="Selengut J.D."/>
            <person name="Sanka R."/>
            <person name="DePew J."/>
            <person name="Purushe J."/>
            <person name="Hartskeerl R.A."/>
            <person name="Ahmed A."/>
            <person name="van der Linden H."/>
            <person name="Goris M.G.A."/>
            <person name="Vinetz J.M."/>
            <person name="Sutton G.G."/>
            <person name="Nierman W.C."/>
            <person name="Fouts D.E."/>
        </authorList>
    </citation>
    <scope>NUCLEOTIDE SEQUENCE [LARGE SCALE GENOMIC DNA]</scope>
    <source>
        <strain evidence="7 8">10</strain>
    </source>
</reference>
<dbReference type="STRING" id="1049790.LEP1GSC047_1390"/>
<dbReference type="AlphaFoldDB" id="V6HQP2"/>
<dbReference type="GO" id="GO:0009279">
    <property type="term" value="C:cell outer membrane"/>
    <property type="evidence" value="ECO:0007669"/>
    <property type="project" value="UniProtKB-SubCell"/>
</dbReference>
<gene>
    <name evidence="7" type="ORF">LEP1GSC047_1390</name>
</gene>
<dbReference type="InterPro" id="IPR006665">
    <property type="entry name" value="OmpA-like"/>
</dbReference>
<evidence type="ECO:0000313" key="7">
    <source>
        <dbReference type="EMBL" id="EQA34789.1"/>
    </source>
</evidence>
<dbReference type="InterPro" id="IPR011659">
    <property type="entry name" value="WD40"/>
</dbReference>